<comment type="subcellular location">
    <subcellularLocation>
        <location evidence="1">Nucleus</location>
    </subcellularLocation>
</comment>
<dbReference type="InterPro" id="IPR015943">
    <property type="entry name" value="WD40/YVTN_repeat-like_dom_sf"/>
</dbReference>
<dbReference type="Gene3D" id="2.130.10.10">
    <property type="entry name" value="YVTN repeat-like/Quinoprotein amine dehydrogenase"/>
    <property type="match status" value="3"/>
</dbReference>
<evidence type="ECO:0000313" key="13">
    <source>
        <dbReference type="Proteomes" id="UP000800097"/>
    </source>
</evidence>
<evidence type="ECO:0000256" key="4">
    <source>
        <dbReference type="ARBA" id="ARBA00022664"/>
    </source>
</evidence>
<evidence type="ECO:0000256" key="7">
    <source>
        <dbReference type="ARBA" id="ARBA00023242"/>
    </source>
</evidence>
<dbReference type="InterPro" id="IPR004871">
    <property type="entry name" value="RSE1/DDB1/CPSF1_C"/>
</dbReference>
<dbReference type="GO" id="GO:0003676">
    <property type="term" value="F:nucleic acid binding"/>
    <property type="evidence" value="ECO:0007669"/>
    <property type="project" value="InterPro"/>
</dbReference>
<sequence>MYALTVQEPSATQEALVGDFLGNGRQQILIANGSRLSILVVSRARKGHEVIFSQNVFGIIRHIAKFRLAGGTKDNIVLSTDSGRLVTYEYLPEERRLSPIHEETYGKSGIRRVIPGEYMAVDPKGRAIMLASLEKNKLVYILTRTGEDVITISSPLEAHKPSTLVYYLLALDVGYENPVFATLELDFTQADTDPTGEAAKEVEKELVYYELDLGLNHIVRKWSEPVDRTANILFRVPGGAHAPSGVLCCGEDNISYRRIHNRKSDVKRLAIPRRDAPTEDPNRKRIIVSGILYTLKKGDFFYLLQTDDGDVFKVTFDCTDGEVDRIKIRYFDTLPVATSICILKAGFIFCAFESGDRVIYDLESLGDDPNDPEFDSTQFPANPSDPYHPPFFRPRPLKNLILFETIPSMNPIMDMDVSNFAEEDAPQINTICGTGARSTFRTTRNALEVLDLIESGLPRQATAVWTTKLTVEDEYDTLIILCMISSTLILKIGEVVEQAHETGFLTETTTLGVQQFGDDCIIQIHPRGIRHIRELRFPNDDTEGETSGYYDWEAPVHRTIVAYAANNRQVAIALSSGEIYYFECDSDMSLAKFETEIPLEHNVTCIAIPDIPEGQARSRWMAVGSSDQSIRIFNLTADNEGNILVMASLQHLSSIPSSLAINYMRDNSPHGYSQYLHIGLRSGIYIRSVLEEFNGEIGDTRKRFLGPAPVRFARVNAADEPAVVCVTTRPWLSYAHPQTGWFCTTPLNYISFDSAASFEGSQFKGVICVSGAELRIFSISNLSSNTVTQSIPLQYTPRKMAASPEARVYYVIESDNNTIDLATREALLARNGEDAEMDGDSTNGVKALPAPQFGHPKANGLWASCIQIVDPVQENAVIQTLELGRDECAVSVALVPFESRNDERFLAVGVAVGLSFVPSLKFKSAHIYLYKVSDDGRSLEFYHKTDTDDLCLALLAFKGKLMAGVGKNLSMYDIGKRSLLRKAHTANCTTTRITGLTTQGSRLVVSDQSQSVTYVVHKELIHPNRLIPFADDTVSRWTTCAEMVDYDTVVGGDKFGNLWMVRCPPDVSHASDESTDGQHLIQDKPYLNGTPNRVNLVMHYYANDIPVAVQKRALLYGGEKIVIWAGLQGTLGILVPFLSRRDFKMIQELEMTLRSDKEHKMISGRDHLAFRSYYSPAKGVIDGDLCETFLTRKLHEKEGIVARLSTPGASVERVEELLWNMRALYAF</sequence>
<dbReference type="GO" id="GO:0008380">
    <property type="term" value="P:RNA splicing"/>
    <property type="evidence" value="ECO:0007669"/>
    <property type="project" value="UniProtKB-KW"/>
</dbReference>
<evidence type="ECO:0000259" key="11">
    <source>
        <dbReference type="Pfam" id="PF23726"/>
    </source>
</evidence>
<dbReference type="Pfam" id="PF03178">
    <property type="entry name" value="CPSF_A"/>
    <property type="match status" value="1"/>
</dbReference>
<dbReference type="Proteomes" id="UP000800097">
    <property type="component" value="Unassembled WGS sequence"/>
</dbReference>
<evidence type="ECO:0000256" key="3">
    <source>
        <dbReference type="ARBA" id="ARBA00014577"/>
    </source>
</evidence>
<evidence type="ECO:0000259" key="10">
    <source>
        <dbReference type="Pfam" id="PF10433"/>
    </source>
</evidence>
<comment type="similarity">
    <text evidence="8">Belongs to the RSE1 family.</text>
</comment>
<organism evidence="12 13">
    <name type="scientific">Westerdykella ornata</name>
    <dbReference type="NCBI Taxonomy" id="318751"/>
    <lineage>
        <taxon>Eukaryota</taxon>
        <taxon>Fungi</taxon>
        <taxon>Dikarya</taxon>
        <taxon>Ascomycota</taxon>
        <taxon>Pezizomycotina</taxon>
        <taxon>Dothideomycetes</taxon>
        <taxon>Pleosporomycetidae</taxon>
        <taxon>Pleosporales</taxon>
        <taxon>Sporormiaceae</taxon>
        <taxon>Westerdykella</taxon>
    </lineage>
</organism>
<keyword evidence="6" id="KW-0508">mRNA splicing</keyword>
<comment type="similarity">
    <text evidence="2">Belongs to the DDB1 family.</text>
</comment>
<dbReference type="EMBL" id="ML986501">
    <property type="protein sequence ID" value="KAF2274736.1"/>
    <property type="molecule type" value="Genomic_DNA"/>
</dbReference>
<dbReference type="InterPro" id="IPR036322">
    <property type="entry name" value="WD40_repeat_dom_sf"/>
</dbReference>
<keyword evidence="13" id="KW-1185">Reference proteome</keyword>
<accession>A0A6A6JGI0</accession>
<evidence type="ECO:0000313" key="12">
    <source>
        <dbReference type="EMBL" id="KAF2274736.1"/>
    </source>
</evidence>
<dbReference type="RefSeq" id="XP_033652275.1">
    <property type="nucleotide sequence ID" value="XM_033796472.1"/>
</dbReference>
<feature type="domain" description="RSE1/DDB1/CPSF1 second beta-propeller" evidence="11">
    <location>
        <begin position="456"/>
        <end position="779"/>
    </location>
</feature>
<dbReference type="OrthoDB" id="436637at2759"/>
<evidence type="ECO:0000256" key="1">
    <source>
        <dbReference type="ARBA" id="ARBA00004123"/>
    </source>
</evidence>
<dbReference type="GeneID" id="54549647"/>
<dbReference type="SUPFAM" id="SSF50978">
    <property type="entry name" value="WD40 repeat-like"/>
    <property type="match status" value="1"/>
</dbReference>
<feature type="domain" description="RSE1/DDB1/CPSF1 C-terminal" evidence="9">
    <location>
        <begin position="863"/>
        <end position="1190"/>
    </location>
</feature>
<keyword evidence="7" id="KW-0539">Nucleus</keyword>
<dbReference type="GO" id="GO:0005681">
    <property type="term" value="C:spliceosomal complex"/>
    <property type="evidence" value="ECO:0007669"/>
    <property type="project" value="UniProtKB-KW"/>
</dbReference>
<evidence type="ECO:0000256" key="2">
    <source>
        <dbReference type="ARBA" id="ARBA00007453"/>
    </source>
</evidence>
<dbReference type="Pfam" id="PF23726">
    <property type="entry name" value="Beta-prop_RSE1_2nd"/>
    <property type="match status" value="1"/>
</dbReference>
<evidence type="ECO:0000256" key="5">
    <source>
        <dbReference type="ARBA" id="ARBA00022728"/>
    </source>
</evidence>
<dbReference type="Pfam" id="PF10433">
    <property type="entry name" value="Beta-prop_RSE1_1st"/>
    <property type="match status" value="1"/>
</dbReference>
<dbReference type="FunFam" id="2.130.10.10:FF:001143">
    <property type="entry name" value="Pre-mRNA-splicing factor rse-1, putative"/>
    <property type="match status" value="1"/>
</dbReference>
<dbReference type="SUPFAM" id="SSF50998">
    <property type="entry name" value="Quinoprotein alcohol dehydrogenase-like"/>
    <property type="match status" value="1"/>
</dbReference>
<feature type="domain" description="RSE1/DDB1/CPSF1 first beta-propeller" evidence="10">
    <location>
        <begin position="13"/>
        <end position="383"/>
    </location>
</feature>
<name>A0A6A6JGI0_WESOR</name>
<keyword evidence="5" id="KW-0747">Spliceosome</keyword>
<keyword evidence="4" id="KW-0507">mRNA processing</keyword>
<gene>
    <name evidence="12" type="ORF">EI97DRAFT_401846</name>
</gene>
<evidence type="ECO:0000256" key="8">
    <source>
        <dbReference type="ARBA" id="ARBA00038266"/>
    </source>
</evidence>
<proteinExistence type="inferred from homology"/>
<reference evidence="12" key="1">
    <citation type="journal article" date="2020" name="Stud. Mycol.">
        <title>101 Dothideomycetes genomes: a test case for predicting lifestyles and emergence of pathogens.</title>
        <authorList>
            <person name="Haridas S."/>
            <person name="Albert R."/>
            <person name="Binder M."/>
            <person name="Bloem J."/>
            <person name="Labutti K."/>
            <person name="Salamov A."/>
            <person name="Andreopoulos B."/>
            <person name="Baker S."/>
            <person name="Barry K."/>
            <person name="Bills G."/>
            <person name="Bluhm B."/>
            <person name="Cannon C."/>
            <person name="Castanera R."/>
            <person name="Culley D."/>
            <person name="Daum C."/>
            <person name="Ezra D."/>
            <person name="Gonzalez J."/>
            <person name="Henrissat B."/>
            <person name="Kuo A."/>
            <person name="Liang C."/>
            <person name="Lipzen A."/>
            <person name="Lutzoni F."/>
            <person name="Magnuson J."/>
            <person name="Mondo S."/>
            <person name="Nolan M."/>
            <person name="Ohm R."/>
            <person name="Pangilinan J."/>
            <person name="Park H.-J."/>
            <person name="Ramirez L."/>
            <person name="Alfaro M."/>
            <person name="Sun H."/>
            <person name="Tritt A."/>
            <person name="Yoshinaga Y."/>
            <person name="Zwiers L.-H."/>
            <person name="Turgeon B."/>
            <person name="Goodwin S."/>
            <person name="Spatafora J."/>
            <person name="Crous P."/>
            <person name="Grigoriev I."/>
        </authorList>
    </citation>
    <scope>NUCLEOTIDE SEQUENCE</scope>
    <source>
        <strain evidence="12">CBS 379.55</strain>
    </source>
</reference>
<dbReference type="InterPro" id="IPR018846">
    <property type="entry name" value="Beta-prop_RSE1/DDB1/CPSF1_1st"/>
</dbReference>
<evidence type="ECO:0000256" key="6">
    <source>
        <dbReference type="ARBA" id="ARBA00023187"/>
    </source>
</evidence>
<dbReference type="AlphaFoldDB" id="A0A6A6JGI0"/>
<dbReference type="GO" id="GO:0006397">
    <property type="term" value="P:mRNA processing"/>
    <property type="evidence" value="ECO:0007669"/>
    <property type="project" value="UniProtKB-KW"/>
</dbReference>
<protein>
    <recommendedName>
        <fullName evidence="3">DNA damage-binding protein 1</fullName>
    </recommendedName>
</protein>
<dbReference type="InterPro" id="IPR050358">
    <property type="entry name" value="RSE1/DDB1/CFT1"/>
</dbReference>
<dbReference type="PANTHER" id="PTHR10644">
    <property type="entry name" value="DNA REPAIR/RNA PROCESSING CPSF FAMILY"/>
    <property type="match status" value="1"/>
</dbReference>
<dbReference type="InterPro" id="IPR011047">
    <property type="entry name" value="Quinoprotein_ADH-like_sf"/>
</dbReference>
<dbReference type="InterPro" id="IPR058543">
    <property type="entry name" value="Beta-prop_RSE1/DDB1/CPSF1_2nd"/>
</dbReference>
<evidence type="ECO:0000259" key="9">
    <source>
        <dbReference type="Pfam" id="PF03178"/>
    </source>
</evidence>